<dbReference type="Gene3D" id="3.60.21.10">
    <property type="match status" value="1"/>
</dbReference>
<evidence type="ECO:0000313" key="10">
    <source>
        <dbReference type="WBParaSite" id="MBELARI_LOCUS5264"/>
    </source>
</evidence>
<keyword evidence="5" id="KW-0904">Protein phosphatase</keyword>
<dbReference type="PANTHER" id="PTHR11668:SF300">
    <property type="entry name" value="SERINE_THREONINE-PROTEIN PHOSPHATASE"/>
    <property type="match status" value="1"/>
</dbReference>
<comment type="catalytic activity">
    <reaction evidence="7">
        <text>O-phospho-L-seryl-[protein] + H2O = L-seryl-[protein] + phosphate</text>
        <dbReference type="Rhea" id="RHEA:20629"/>
        <dbReference type="Rhea" id="RHEA-COMP:9863"/>
        <dbReference type="Rhea" id="RHEA-COMP:11604"/>
        <dbReference type="ChEBI" id="CHEBI:15377"/>
        <dbReference type="ChEBI" id="CHEBI:29999"/>
        <dbReference type="ChEBI" id="CHEBI:43474"/>
        <dbReference type="ChEBI" id="CHEBI:83421"/>
        <dbReference type="EC" id="3.1.3.16"/>
    </reaction>
</comment>
<reference evidence="10" key="1">
    <citation type="submission" date="2024-02" db="UniProtKB">
        <authorList>
            <consortium name="WormBaseParasite"/>
        </authorList>
    </citation>
    <scope>IDENTIFICATION</scope>
</reference>
<dbReference type="PRINTS" id="PR00114">
    <property type="entry name" value="STPHPHTASE"/>
</dbReference>
<name>A0AAF3FE20_9BILA</name>
<accession>A0AAF3FE20</accession>
<evidence type="ECO:0000256" key="5">
    <source>
        <dbReference type="ARBA" id="ARBA00022912"/>
    </source>
</evidence>
<evidence type="ECO:0000313" key="9">
    <source>
        <dbReference type="Proteomes" id="UP000887575"/>
    </source>
</evidence>
<comment type="cofactor">
    <cofactor evidence="1">
        <name>Mn(2+)</name>
        <dbReference type="ChEBI" id="CHEBI:29035"/>
    </cofactor>
</comment>
<keyword evidence="6" id="KW-0464">Manganese</keyword>
<evidence type="ECO:0000256" key="4">
    <source>
        <dbReference type="ARBA" id="ARBA00022801"/>
    </source>
</evidence>
<dbReference type="InterPro" id="IPR006186">
    <property type="entry name" value="Ser/Thr-sp_prot-phosphatase"/>
</dbReference>
<evidence type="ECO:0000256" key="3">
    <source>
        <dbReference type="ARBA" id="ARBA00022723"/>
    </source>
</evidence>
<evidence type="ECO:0000256" key="6">
    <source>
        <dbReference type="ARBA" id="ARBA00023211"/>
    </source>
</evidence>
<proteinExistence type="predicted"/>
<comment type="catalytic activity">
    <reaction evidence="8">
        <text>O-phospho-L-threonyl-[protein] + H2O = L-threonyl-[protein] + phosphate</text>
        <dbReference type="Rhea" id="RHEA:47004"/>
        <dbReference type="Rhea" id="RHEA-COMP:11060"/>
        <dbReference type="Rhea" id="RHEA-COMP:11605"/>
        <dbReference type="ChEBI" id="CHEBI:15377"/>
        <dbReference type="ChEBI" id="CHEBI:30013"/>
        <dbReference type="ChEBI" id="CHEBI:43474"/>
        <dbReference type="ChEBI" id="CHEBI:61977"/>
        <dbReference type="EC" id="3.1.3.16"/>
    </reaction>
</comment>
<dbReference type="GO" id="GO:0005634">
    <property type="term" value="C:nucleus"/>
    <property type="evidence" value="ECO:0007669"/>
    <property type="project" value="TreeGrafter"/>
</dbReference>
<dbReference type="GO" id="GO:0046872">
    <property type="term" value="F:metal ion binding"/>
    <property type="evidence" value="ECO:0007669"/>
    <property type="project" value="UniProtKB-KW"/>
</dbReference>
<dbReference type="PANTHER" id="PTHR11668">
    <property type="entry name" value="SERINE/THREONINE PROTEIN PHOSPHATASE"/>
    <property type="match status" value="1"/>
</dbReference>
<keyword evidence="4" id="KW-0378">Hydrolase</keyword>
<dbReference type="EC" id="3.1.3.16" evidence="2"/>
<dbReference type="InterPro" id="IPR029052">
    <property type="entry name" value="Metallo-depent_PP-like"/>
</dbReference>
<dbReference type="SUPFAM" id="SSF56300">
    <property type="entry name" value="Metallo-dependent phosphatases"/>
    <property type="match status" value="1"/>
</dbReference>
<dbReference type="AlphaFoldDB" id="A0AAF3FE20"/>
<evidence type="ECO:0000256" key="8">
    <source>
        <dbReference type="ARBA" id="ARBA00048336"/>
    </source>
</evidence>
<evidence type="ECO:0000256" key="2">
    <source>
        <dbReference type="ARBA" id="ARBA00013081"/>
    </source>
</evidence>
<dbReference type="WBParaSite" id="MBELARI_LOCUS5264">
    <property type="protein sequence ID" value="MBELARI_LOCUS5264"/>
    <property type="gene ID" value="MBELARI_LOCUS5264"/>
</dbReference>
<keyword evidence="3" id="KW-0479">Metal-binding</keyword>
<sequence>MVFFTKNSIDVTAQLSCMRLFTKPLIRYPCCRCCGSSDVKDQTLEIDFRYGGRKKCLKLGVDLIARAHQVVQDGYKFFANRRLAIIFSAPHCRHFDNAVVADNADNDGVIEQQGTHEGLQRQPGTYATLGAHTRAVNQGPNDARCATPKNCFKMAIKWVSLNINKRTINNETLIHFEKGNVSSCSSRKIMFP</sequence>
<evidence type="ECO:0000256" key="7">
    <source>
        <dbReference type="ARBA" id="ARBA00047761"/>
    </source>
</evidence>
<dbReference type="GO" id="GO:0004722">
    <property type="term" value="F:protein serine/threonine phosphatase activity"/>
    <property type="evidence" value="ECO:0007669"/>
    <property type="project" value="UniProtKB-EC"/>
</dbReference>
<dbReference type="Proteomes" id="UP000887575">
    <property type="component" value="Unassembled WGS sequence"/>
</dbReference>
<organism evidence="9 10">
    <name type="scientific">Mesorhabditis belari</name>
    <dbReference type="NCBI Taxonomy" id="2138241"/>
    <lineage>
        <taxon>Eukaryota</taxon>
        <taxon>Metazoa</taxon>
        <taxon>Ecdysozoa</taxon>
        <taxon>Nematoda</taxon>
        <taxon>Chromadorea</taxon>
        <taxon>Rhabditida</taxon>
        <taxon>Rhabditina</taxon>
        <taxon>Rhabditomorpha</taxon>
        <taxon>Rhabditoidea</taxon>
        <taxon>Rhabditidae</taxon>
        <taxon>Mesorhabditinae</taxon>
        <taxon>Mesorhabditis</taxon>
    </lineage>
</organism>
<keyword evidence="9" id="KW-1185">Reference proteome</keyword>
<dbReference type="GO" id="GO:0005737">
    <property type="term" value="C:cytoplasm"/>
    <property type="evidence" value="ECO:0007669"/>
    <property type="project" value="TreeGrafter"/>
</dbReference>
<protein>
    <recommendedName>
        <fullName evidence="2">protein-serine/threonine phosphatase</fullName>
        <ecNumber evidence="2">3.1.3.16</ecNumber>
    </recommendedName>
</protein>
<dbReference type="InterPro" id="IPR050341">
    <property type="entry name" value="PP1_catalytic_subunit"/>
</dbReference>
<evidence type="ECO:0000256" key="1">
    <source>
        <dbReference type="ARBA" id="ARBA00001936"/>
    </source>
</evidence>